<dbReference type="OrthoDB" id="4951845at2759"/>
<dbReference type="Gene3D" id="3.40.30.10">
    <property type="entry name" value="Glutaredoxin"/>
    <property type="match status" value="1"/>
</dbReference>
<dbReference type="STRING" id="985895.E5A1D4"/>
<keyword evidence="2" id="KW-0808">Transferase</keyword>
<dbReference type="InterPro" id="IPR054416">
    <property type="entry name" value="GST_UstS-like_C"/>
</dbReference>
<dbReference type="GO" id="GO:0016740">
    <property type="term" value="F:transferase activity"/>
    <property type="evidence" value="ECO:0007669"/>
    <property type="project" value="UniProtKB-KW"/>
</dbReference>
<dbReference type="Proteomes" id="UP000002668">
    <property type="component" value="Genome"/>
</dbReference>
<dbReference type="Pfam" id="PF22041">
    <property type="entry name" value="GST_C_7"/>
    <property type="match status" value="1"/>
</dbReference>
<accession>E5A1D4</accession>
<dbReference type="SUPFAM" id="SSF47616">
    <property type="entry name" value="GST C-terminal domain-like"/>
    <property type="match status" value="1"/>
</dbReference>
<dbReference type="CDD" id="cd03038">
    <property type="entry name" value="GST_N_etherase_LigE"/>
    <property type="match status" value="1"/>
</dbReference>
<evidence type="ECO:0000313" key="2">
    <source>
        <dbReference type="EMBL" id="CBX97398.1"/>
    </source>
</evidence>
<name>E5A1D4_LEPMJ</name>
<keyword evidence="3" id="KW-1185">Reference proteome</keyword>
<sequence length="249" mass="28373">MSNPENPIRFFDIASGPPRRTYAPNPWKTRYALNAKQLAYKTEWVELPDVKKVRQQHNVAPVRKMPDGSDFYTLPMIHDGATDTYIGDSFDIAVYLDTQYPDHGLRLFPPASIGVHRVFNAHVDALFTRHIKIASAGLPLNPETAELTKSDFASRFGLGSWEDLVVRGEEREKILQAFEADMGEFATLYRYDDEGPFLEGRTVSYADMVVGGWLGMLKETLPEWGRVCEWQGGRWKRLHEALAPWAEIK</sequence>
<dbReference type="InterPro" id="IPR004045">
    <property type="entry name" value="Glutathione_S-Trfase_N"/>
</dbReference>
<dbReference type="SUPFAM" id="SSF52833">
    <property type="entry name" value="Thioredoxin-like"/>
    <property type="match status" value="1"/>
</dbReference>
<feature type="domain" description="GST N-terminal" evidence="1">
    <location>
        <begin position="13"/>
        <end position="104"/>
    </location>
</feature>
<organism evidence="3">
    <name type="scientific">Leptosphaeria maculans (strain JN3 / isolate v23.1.3 / race Av1-4-5-6-7-8)</name>
    <name type="common">Blackleg fungus</name>
    <name type="synonym">Phoma lingam</name>
    <dbReference type="NCBI Taxonomy" id="985895"/>
    <lineage>
        <taxon>Eukaryota</taxon>
        <taxon>Fungi</taxon>
        <taxon>Dikarya</taxon>
        <taxon>Ascomycota</taxon>
        <taxon>Pezizomycotina</taxon>
        <taxon>Dothideomycetes</taxon>
        <taxon>Pleosporomycetidae</taxon>
        <taxon>Pleosporales</taxon>
        <taxon>Pleosporineae</taxon>
        <taxon>Leptosphaeriaceae</taxon>
        <taxon>Plenodomus</taxon>
        <taxon>Plenodomus lingam/Leptosphaeria maculans species complex</taxon>
    </lineage>
</organism>
<dbReference type="InterPro" id="IPR036249">
    <property type="entry name" value="Thioredoxin-like_sf"/>
</dbReference>
<dbReference type="VEuPathDB" id="FungiDB:LEMA_P105290.1"/>
<protein>
    <submittedName>
        <fullName evidence="2">Similar to glutathione S-transferase</fullName>
    </submittedName>
</protein>
<dbReference type="AlphaFoldDB" id="E5A1D4"/>
<dbReference type="Pfam" id="PF13409">
    <property type="entry name" value="GST_N_2"/>
    <property type="match status" value="1"/>
</dbReference>
<dbReference type="InParanoid" id="E5A1D4"/>
<gene>
    <name evidence="2" type="ORF">LEMA_P105290.1</name>
</gene>
<dbReference type="eggNOG" id="ENOG502QQN3">
    <property type="taxonomic scope" value="Eukaryota"/>
</dbReference>
<dbReference type="InterPro" id="IPR036282">
    <property type="entry name" value="Glutathione-S-Trfase_C_sf"/>
</dbReference>
<evidence type="ECO:0000259" key="1">
    <source>
        <dbReference type="PROSITE" id="PS50404"/>
    </source>
</evidence>
<dbReference type="GeneID" id="13283729"/>
<dbReference type="PROSITE" id="PS50404">
    <property type="entry name" value="GST_NTER"/>
    <property type="match status" value="1"/>
</dbReference>
<dbReference type="EMBL" id="FP929131">
    <property type="protein sequence ID" value="CBX97398.1"/>
    <property type="molecule type" value="Genomic_DNA"/>
</dbReference>
<proteinExistence type="predicted"/>
<dbReference type="Gene3D" id="1.20.1050.10">
    <property type="match status" value="1"/>
</dbReference>
<dbReference type="HOGENOM" id="CLU_011226_4_1_1"/>
<reference evidence="3" key="1">
    <citation type="journal article" date="2011" name="Nat. Commun.">
        <title>Effector diversification within compartments of the Leptosphaeria maculans genome affected by Repeat-Induced Point mutations.</title>
        <authorList>
            <person name="Rouxel T."/>
            <person name="Grandaubert J."/>
            <person name="Hane J.K."/>
            <person name="Hoede C."/>
            <person name="van de Wouw A.P."/>
            <person name="Couloux A."/>
            <person name="Dominguez V."/>
            <person name="Anthouard V."/>
            <person name="Bally P."/>
            <person name="Bourras S."/>
            <person name="Cozijnsen A.J."/>
            <person name="Ciuffetti L.M."/>
            <person name="Degrave A."/>
            <person name="Dilmaghani A."/>
            <person name="Duret L."/>
            <person name="Fudal I."/>
            <person name="Goodwin S.B."/>
            <person name="Gout L."/>
            <person name="Glaser N."/>
            <person name="Linglin J."/>
            <person name="Kema G.H.J."/>
            <person name="Lapalu N."/>
            <person name="Lawrence C.B."/>
            <person name="May K."/>
            <person name="Meyer M."/>
            <person name="Ollivier B."/>
            <person name="Poulain J."/>
            <person name="Schoch C.L."/>
            <person name="Simon A."/>
            <person name="Spatafora J.W."/>
            <person name="Stachowiak A."/>
            <person name="Turgeon B.G."/>
            <person name="Tyler B.M."/>
            <person name="Vincent D."/>
            <person name="Weissenbach J."/>
            <person name="Amselem J."/>
            <person name="Quesneville H."/>
            <person name="Oliver R.P."/>
            <person name="Wincker P."/>
            <person name="Balesdent M.-H."/>
            <person name="Howlett B.J."/>
        </authorList>
    </citation>
    <scope>NUCLEOTIDE SEQUENCE [LARGE SCALE GENOMIC DNA]</scope>
    <source>
        <strain evidence="3">JN3 / isolate v23.1.3 / race Av1-4-5-6-7-8</strain>
    </source>
</reference>
<dbReference type="OMA" id="WKSRYAL"/>
<evidence type="ECO:0000313" key="3">
    <source>
        <dbReference type="Proteomes" id="UP000002668"/>
    </source>
</evidence>